<keyword evidence="2" id="KW-1185">Reference proteome</keyword>
<organism evidence="1 2">
    <name type="scientific">Smallanthus sonchifolius</name>
    <dbReference type="NCBI Taxonomy" id="185202"/>
    <lineage>
        <taxon>Eukaryota</taxon>
        <taxon>Viridiplantae</taxon>
        <taxon>Streptophyta</taxon>
        <taxon>Embryophyta</taxon>
        <taxon>Tracheophyta</taxon>
        <taxon>Spermatophyta</taxon>
        <taxon>Magnoliopsida</taxon>
        <taxon>eudicotyledons</taxon>
        <taxon>Gunneridae</taxon>
        <taxon>Pentapetalae</taxon>
        <taxon>asterids</taxon>
        <taxon>campanulids</taxon>
        <taxon>Asterales</taxon>
        <taxon>Asteraceae</taxon>
        <taxon>Asteroideae</taxon>
        <taxon>Heliantheae alliance</taxon>
        <taxon>Millerieae</taxon>
        <taxon>Smallanthus</taxon>
    </lineage>
</organism>
<protein>
    <submittedName>
        <fullName evidence="1">Uncharacterized protein</fullName>
    </submittedName>
</protein>
<evidence type="ECO:0000313" key="1">
    <source>
        <dbReference type="EMBL" id="KAI3745318.1"/>
    </source>
</evidence>
<comment type="caution">
    <text evidence="1">The sequence shown here is derived from an EMBL/GenBank/DDBJ whole genome shotgun (WGS) entry which is preliminary data.</text>
</comment>
<reference evidence="1 2" key="2">
    <citation type="journal article" date="2022" name="Mol. Ecol. Resour.">
        <title>The genomes of chicory, endive, great burdock and yacon provide insights into Asteraceae paleo-polyploidization history and plant inulin production.</title>
        <authorList>
            <person name="Fan W."/>
            <person name="Wang S."/>
            <person name="Wang H."/>
            <person name="Wang A."/>
            <person name="Jiang F."/>
            <person name="Liu H."/>
            <person name="Zhao H."/>
            <person name="Xu D."/>
            <person name="Zhang Y."/>
        </authorList>
    </citation>
    <scope>NUCLEOTIDE SEQUENCE [LARGE SCALE GENOMIC DNA]</scope>
    <source>
        <strain evidence="2">cv. Yunnan</strain>
        <tissue evidence="1">Leaves</tissue>
    </source>
</reference>
<evidence type="ECO:0000313" key="2">
    <source>
        <dbReference type="Proteomes" id="UP001056120"/>
    </source>
</evidence>
<reference evidence="2" key="1">
    <citation type="journal article" date="2022" name="Mol. Ecol. Resour.">
        <title>The genomes of chicory, endive, great burdock and yacon provide insights into Asteraceae palaeo-polyploidization history and plant inulin production.</title>
        <authorList>
            <person name="Fan W."/>
            <person name="Wang S."/>
            <person name="Wang H."/>
            <person name="Wang A."/>
            <person name="Jiang F."/>
            <person name="Liu H."/>
            <person name="Zhao H."/>
            <person name="Xu D."/>
            <person name="Zhang Y."/>
        </authorList>
    </citation>
    <scope>NUCLEOTIDE SEQUENCE [LARGE SCALE GENOMIC DNA]</scope>
    <source>
        <strain evidence="2">cv. Yunnan</strain>
    </source>
</reference>
<accession>A0ACB9DFQ5</accession>
<proteinExistence type="predicted"/>
<gene>
    <name evidence="1" type="ORF">L1987_58429</name>
</gene>
<dbReference type="Proteomes" id="UP001056120">
    <property type="component" value="Linkage Group LG19"/>
</dbReference>
<dbReference type="EMBL" id="CM042036">
    <property type="protein sequence ID" value="KAI3745318.1"/>
    <property type="molecule type" value="Genomic_DNA"/>
</dbReference>
<sequence length="90" mass="10149">MKKTKTSKAKHIICGLFLHFDSIQTGEADIIARTRRHHITVVPPRRCSAESLPYSNPLLRLLPHLKPSSEVIESICNCMEVYCSISTLSE</sequence>
<name>A0ACB9DFQ5_9ASTR</name>